<protein>
    <submittedName>
        <fullName evidence="1">Uncharacterized protein</fullName>
    </submittedName>
</protein>
<evidence type="ECO:0000313" key="1">
    <source>
        <dbReference type="EMBL" id="PRX19070.1"/>
    </source>
</evidence>
<dbReference type="AlphaFoldDB" id="A0A2T0K7S2"/>
<accession>A0A2T0K7S2</accession>
<gene>
    <name evidence="1" type="ORF">CLV67_111218</name>
</gene>
<dbReference type="Proteomes" id="UP000239415">
    <property type="component" value="Unassembled WGS sequence"/>
</dbReference>
<proteinExistence type="predicted"/>
<evidence type="ECO:0000313" key="2">
    <source>
        <dbReference type="Proteomes" id="UP000239415"/>
    </source>
</evidence>
<comment type="caution">
    <text evidence="1">The sequence shown here is derived from an EMBL/GenBank/DDBJ whole genome shotgun (WGS) entry which is preliminary data.</text>
</comment>
<name>A0A2T0K7S2_9ACTN</name>
<organism evidence="1 2">
    <name type="scientific">Actinoplanes italicus</name>
    <dbReference type="NCBI Taxonomy" id="113567"/>
    <lineage>
        <taxon>Bacteria</taxon>
        <taxon>Bacillati</taxon>
        <taxon>Actinomycetota</taxon>
        <taxon>Actinomycetes</taxon>
        <taxon>Micromonosporales</taxon>
        <taxon>Micromonosporaceae</taxon>
        <taxon>Actinoplanes</taxon>
    </lineage>
</organism>
<sequence>MPSPERADREQPSDTYVEMLMDGLRRDPSLRYTEVGRSMLIWLSAGIPRTSSLADLIDRVPPHCGVTIAQIARECAQWWNSFADDMDRLGELS</sequence>
<keyword evidence="2" id="KW-1185">Reference proteome</keyword>
<dbReference type="EMBL" id="PVMZ01000011">
    <property type="protein sequence ID" value="PRX19070.1"/>
    <property type="molecule type" value="Genomic_DNA"/>
</dbReference>
<reference evidence="1 2" key="1">
    <citation type="submission" date="2018-03" db="EMBL/GenBank/DDBJ databases">
        <title>Genomic Encyclopedia of Archaeal and Bacterial Type Strains, Phase II (KMG-II): from individual species to whole genera.</title>
        <authorList>
            <person name="Goeker M."/>
        </authorList>
    </citation>
    <scope>NUCLEOTIDE SEQUENCE [LARGE SCALE GENOMIC DNA]</scope>
    <source>
        <strain evidence="1 2">DSM 43146</strain>
    </source>
</reference>